<feature type="chain" id="PRO_5039716005" evidence="3">
    <location>
        <begin position="37"/>
        <end position="455"/>
    </location>
</feature>
<evidence type="ECO:0000259" key="4">
    <source>
        <dbReference type="Pfam" id="PF04775"/>
    </source>
</evidence>
<dbReference type="RefSeq" id="WP_086814929.1">
    <property type="nucleotide sequence ID" value="NZ_BJMM01000031.1"/>
</dbReference>
<dbReference type="InterPro" id="IPR016662">
    <property type="entry name" value="Acyl-CoA_thioEstase_long-chain"/>
</dbReference>
<feature type="active site" description="Charge relay system" evidence="1">
    <location>
        <position position="315"/>
    </location>
</feature>
<dbReference type="InterPro" id="IPR029058">
    <property type="entry name" value="AB_hydrolase_fold"/>
</dbReference>
<feature type="signal peptide" evidence="3">
    <location>
        <begin position="1"/>
        <end position="36"/>
    </location>
</feature>
<dbReference type="PIRSF" id="PIRSF016521">
    <property type="entry name" value="Acyl-CoA_hydro"/>
    <property type="match status" value="1"/>
</dbReference>
<dbReference type="PANTHER" id="PTHR10824:SF4">
    <property type="entry name" value="ACYL-COENZYME A THIOESTERASE 1-LIKE"/>
    <property type="match status" value="1"/>
</dbReference>
<dbReference type="Pfam" id="PF04775">
    <property type="entry name" value="Bile_Hydr_Trans"/>
    <property type="match status" value="1"/>
</dbReference>
<evidence type="ECO:0000313" key="5">
    <source>
        <dbReference type="EMBL" id="GEB52435.1"/>
    </source>
</evidence>
<name>A0A4Y3R474_STRCI</name>
<evidence type="ECO:0000256" key="1">
    <source>
        <dbReference type="PIRSR" id="PIRSR016521-1"/>
    </source>
</evidence>
<sequence length="455" mass="47843">MARTRTDAQARRTPATARRTAAATAALAVLAGAPLAGCGPDGGGTAHDGGTAGDGARIQVAHSTTTRADEPLALRVTGLPAHTTVRLDARTRDRNGRPWTARQDARTDAHGTVRLDGAAGGRLLSDMTPDDPHTLKRAKAGRTVSFHPLPPGRERSYEVRLGVTARSGAHKGDRLASRTIARQWLPRGATHRKLTVGHDGLAGDLYLPPRDSGKSRGGESGESSPSGGKSGSAAGKAPVLVFGGSEGGNAGTYTAALLAAHGHPAMSLCYFRCGPDSGRPDAIDGIDLDYFTRAARLLAKQPGADPRKLAVMGNSRGSEIAQLLGQRRPSVVRDVIAYAPSSKVIGPYPTGTHAWSDHGRPVPTGTIPLNRVRGEVFTVAGGNDRMWGSADSASSMASRGAQRRVYPDAGHHVNWFPYGQPAQETGRDGNRVRTSVADQRARADSWPRILKLLDR</sequence>
<gene>
    <name evidence="5" type="ORF">SCA03_49860</name>
</gene>
<feature type="active site" description="Charge relay system" evidence="1">
    <location>
        <position position="384"/>
    </location>
</feature>
<dbReference type="GO" id="GO:0006631">
    <property type="term" value="P:fatty acid metabolic process"/>
    <property type="evidence" value="ECO:0007669"/>
    <property type="project" value="TreeGrafter"/>
</dbReference>
<dbReference type="Gene3D" id="3.40.50.1820">
    <property type="entry name" value="alpha/beta hydrolase"/>
    <property type="match status" value="1"/>
</dbReference>
<accession>A0A4Y3R474</accession>
<dbReference type="InterPro" id="IPR006862">
    <property type="entry name" value="Thio_Ohase/aa_AcTrfase"/>
</dbReference>
<dbReference type="Gene3D" id="2.60.40.2240">
    <property type="entry name" value="Acyl-CoA thioester hydrolase/BAAT N-terminal domain"/>
    <property type="match status" value="1"/>
</dbReference>
<organism evidence="5 6">
    <name type="scientific">Streptomyces cacaoi</name>
    <dbReference type="NCBI Taxonomy" id="1898"/>
    <lineage>
        <taxon>Bacteria</taxon>
        <taxon>Bacillati</taxon>
        <taxon>Actinomycetota</taxon>
        <taxon>Actinomycetes</taxon>
        <taxon>Kitasatosporales</taxon>
        <taxon>Streptomycetaceae</taxon>
        <taxon>Streptomyces</taxon>
    </lineage>
</organism>
<feature type="active site" description="Charge relay system" evidence="1">
    <location>
        <position position="411"/>
    </location>
</feature>
<dbReference type="InterPro" id="IPR042490">
    <property type="entry name" value="Thio_Ohase/BAAT_N"/>
</dbReference>
<evidence type="ECO:0000256" key="2">
    <source>
        <dbReference type="SAM" id="MobiDB-lite"/>
    </source>
</evidence>
<comment type="caution">
    <text evidence="5">The sequence shown here is derived from an EMBL/GenBank/DDBJ whole genome shotgun (WGS) entry which is preliminary data.</text>
</comment>
<proteinExistence type="predicted"/>
<dbReference type="EMBL" id="BJMM01000031">
    <property type="protein sequence ID" value="GEB52435.1"/>
    <property type="molecule type" value="Genomic_DNA"/>
</dbReference>
<dbReference type="AlphaFoldDB" id="A0A4Y3R474"/>
<dbReference type="Proteomes" id="UP000319210">
    <property type="component" value="Unassembled WGS sequence"/>
</dbReference>
<dbReference type="GO" id="GO:0047617">
    <property type="term" value="F:fatty acyl-CoA hydrolase activity"/>
    <property type="evidence" value="ECO:0007669"/>
    <property type="project" value="TreeGrafter"/>
</dbReference>
<feature type="region of interest" description="Disordered" evidence="2">
    <location>
        <begin position="199"/>
        <end position="234"/>
    </location>
</feature>
<evidence type="ECO:0000313" key="6">
    <source>
        <dbReference type="Proteomes" id="UP000319210"/>
    </source>
</evidence>
<feature type="compositionally biased region" description="Low complexity" evidence="2">
    <location>
        <begin position="221"/>
        <end position="234"/>
    </location>
</feature>
<feature type="region of interest" description="Disordered" evidence="2">
    <location>
        <begin position="120"/>
        <end position="151"/>
    </location>
</feature>
<dbReference type="GO" id="GO:0006637">
    <property type="term" value="P:acyl-CoA metabolic process"/>
    <property type="evidence" value="ECO:0007669"/>
    <property type="project" value="InterPro"/>
</dbReference>
<dbReference type="PANTHER" id="PTHR10824">
    <property type="entry name" value="ACYL-COENZYME A THIOESTERASE-RELATED"/>
    <property type="match status" value="1"/>
</dbReference>
<keyword evidence="6" id="KW-1185">Reference proteome</keyword>
<dbReference type="SUPFAM" id="SSF53474">
    <property type="entry name" value="alpha/beta-Hydrolases"/>
    <property type="match status" value="1"/>
</dbReference>
<keyword evidence="5" id="KW-0378">Hydrolase</keyword>
<protein>
    <submittedName>
        <fullName evidence="5">Palmitoyl-CoA hydrolase</fullName>
    </submittedName>
</protein>
<feature type="domain" description="Acyl-CoA thioester hydrolase/bile acid-CoA amino acid N-acetyltransferase" evidence="4">
    <location>
        <begin position="69"/>
        <end position="191"/>
    </location>
</feature>
<dbReference type="OrthoDB" id="4819815at2"/>
<reference evidence="5 6" key="1">
    <citation type="submission" date="2019-06" db="EMBL/GenBank/DDBJ databases">
        <title>Whole genome shotgun sequence of Streptomyces cacaoi subsp. cacaoi NBRC 12748.</title>
        <authorList>
            <person name="Hosoyama A."/>
            <person name="Uohara A."/>
            <person name="Ohji S."/>
            <person name="Ichikawa N."/>
        </authorList>
    </citation>
    <scope>NUCLEOTIDE SEQUENCE [LARGE SCALE GENOMIC DNA]</scope>
    <source>
        <strain evidence="5 6">NBRC 12748</strain>
    </source>
</reference>
<evidence type="ECO:0000256" key="3">
    <source>
        <dbReference type="SAM" id="SignalP"/>
    </source>
</evidence>
<keyword evidence="3" id="KW-0732">Signal</keyword>